<dbReference type="Proteomes" id="UP001044222">
    <property type="component" value="Chromosome 8"/>
</dbReference>
<evidence type="ECO:0000313" key="4">
    <source>
        <dbReference type="EMBL" id="KAG5844750.1"/>
    </source>
</evidence>
<dbReference type="PANTHER" id="PTHR14882">
    <property type="entry name" value="COILED-COIL DOMAIN-CONTAINING 74A"/>
    <property type="match status" value="1"/>
</dbReference>
<evidence type="ECO:0000313" key="5">
    <source>
        <dbReference type="Proteomes" id="UP001044222"/>
    </source>
</evidence>
<evidence type="ECO:0000256" key="1">
    <source>
        <dbReference type="ARBA" id="ARBA00023054"/>
    </source>
</evidence>
<dbReference type="EMBL" id="JAFIRN010000008">
    <property type="protein sequence ID" value="KAG5844750.1"/>
    <property type="molecule type" value="Genomic_DNA"/>
</dbReference>
<dbReference type="InterPro" id="IPR039496">
    <property type="entry name" value="CCDC92/74_N"/>
</dbReference>
<comment type="caution">
    <text evidence="4">The sequence shown here is derived from an EMBL/GenBank/DDBJ whole genome shotgun (WGS) entry which is preliminary data.</text>
</comment>
<gene>
    <name evidence="4" type="ORF">ANANG_G00165870</name>
</gene>
<dbReference type="InterPro" id="IPR040370">
    <property type="entry name" value="CCDC74A/CCDC74B/CCDC92"/>
</dbReference>
<name>A0A9D3MCF8_ANGAN</name>
<protein>
    <recommendedName>
        <fullName evidence="3">CCDC92/74 N-terminal domain-containing protein</fullName>
    </recommendedName>
</protein>
<feature type="domain" description="CCDC92/74 N-terminal" evidence="3">
    <location>
        <begin position="23"/>
        <end position="75"/>
    </location>
</feature>
<dbReference type="PANTHER" id="PTHR14882:SF3">
    <property type="entry name" value="COILED-COIL DOMAIN CONTAINING 92B"/>
    <property type="match status" value="1"/>
</dbReference>
<proteinExistence type="predicted"/>
<keyword evidence="5" id="KW-1185">Reference proteome</keyword>
<feature type="compositionally biased region" description="Gly residues" evidence="2">
    <location>
        <begin position="205"/>
        <end position="214"/>
    </location>
</feature>
<keyword evidence="1" id="KW-0175">Coiled coil</keyword>
<feature type="compositionally biased region" description="Pro residues" evidence="2">
    <location>
        <begin position="228"/>
        <end position="252"/>
    </location>
</feature>
<organism evidence="4 5">
    <name type="scientific">Anguilla anguilla</name>
    <name type="common">European freshwater eel</name>
    <name type="synonym">Muraena anguilla</name>
    <dbReference type="NCBI Taxonomy" id="7936"/>
    <lineage>
        <taxon>Eukaryota</taxon>
        <taxon>Metazoa</taxon>
        <taxon>Chordata</taxon>
        <taxon>Craniata</taxon>
        <taxon>Vertebrata</taxon>
        <taxon>Euteleostomi</taxon>
        <taxon>Actinopterygii</taxon>
        <taxon>Neopterygii</taxon>
        <taxon>Teleostei</taxon>
        <taxon>Anguilliformes</taxon>
        <taxon>Anguillidae</taxon>
        <taxon>Anguilla</taxon>
    </lineage>
</organism>
<feature type="region of interest" description="Disordered" evidence="2">
    <location>
        <begin position="166"/>
        <end position="292"/>
    </location>
</feature>
<evidence type="ECO:0000256" key="2">
    <source>
        <dbReference type="SAM" id="MobiDB-lite"/>
    </source>
</evidence>
<accession>A0A9D3MCF8</accession>
<dbReference type="Pfam" id="PF14916">
    <property type="entry name" value="CCDC92"/>
    <property type="match status" value="1"/>
</dbReference>
<evidence type="ECO:0000259" key="3">
    <source>
        <dbReference type="Pfam" id="PF14916"/>
    </source>
</evidence>
<dbReference type="AlphaFoldDB" id="A0A9D3MCF8"/>
<feature type="compositionally biased region" description="Gly residues" evidence="2">
    <location>
        <begin position="258"/>
        <end position="275"/>
    </location>
</feature>
<reference evidence="4" key="1">
    <citation type="submission" date="2021-01" db="EMBL/GenBank/DDBJ databases">
        <title>A chromosome-scale assembly of European eel, Anguilla anguilla.</title>
        <authorList>
            <person name="Henkel C."/>
            <person name="Jong-Raadsen S.A."/>
            <person name="Dufour S."/>
            <person name="Weltzien F.-A."/>
            <person name="Palstra A.P."/>
            <person name="Pelster B."/>
            <person name="Spaink H.P."/>
            <person name="Van Den Thillart G.E."/>
            <person name="Jansen H."/>
            <person name="Zahm M."/>
            <person name="Klopp C."/>
            <person name="Cedric C."/>
            <person name="Louis A."/>
            <person name="Berthelot C."/>
            <person name="Parey E."/>
            <person name="Roest Crollius H."/>
            <person name="Montfort J."/>
            <person name="Robinson-Rechavi M."/>
            <person name="Bucao C."/>
            <person name="Bouchez O."/>
            <person name="Gislard M."/>
            <person name="Lluch J."/>
            <person name="Milhes M."/>
            <person name="Lampietro C."/>
            <person name="Lopez Roques C."/>
            <person name="Donnadieu C."/>
            <person name="Braasch I."/>
            <person name="Desvignes T."/>
            <person name="Postlethwait J."/>
            <person name="Bobe J."/>
            <person name="Guiguen Y."/>
            <person name="Dirks R."/>
        </authorList>
    </citation>
    <scope>NUCLEOTIDE SEQUENCE</scope>
    <source>
        <strain evidence="4">Tag_6206</strain>
        <tissue evidence="4">Liver</tissue>
    </source>
</reference>
<sequence>MASLPPGQGGEAVAMETGDALVRQVESVERNMAFLRQEHLTLLRGLHLEILSLQRRCAELTCELNLKPPGRTQAEVEEEEEQLKARCEQAEARLREQQCTLGDLRRELSQKGALAGALRAALKDRERRFLDELKRRSHRVTALSSELQRQTDSAARLSFQLYSARQRLQQQEEEPPRSPAPGRTDRPDPPRPRPRRPAQTPLPQAGGGSAGREGPGVRPRERVTGPEDPAPCPTPPSSCTPPSPQAPPPPRPQIAARPGGGGGGGREGPADGGGPRVDPPPPRASPRQQRRSDLIAMATFIIVHHSNSPHCYYDS</sequence>